<keyword evidence="1" id="KW-0472">Membrane</keyword>
<accession>A0ABR9RTF0</accession>
<dbReference type="Proteomes" id="UP000756387">
    <property type="component" value="Unassembled WGS sequence"/>
</dbReference>
<feature type="transmembrane region" description="Helical" evidence="1">
    <location>
        <begin position="115"/>
        <end position="135"/>
    </location>
</feature>
<dbReference type="PANTHER" id="PTHR36834:SF1">
    <property type="entry name" value="INTEGRAL MEMBRANE PROTEIN"/>
    <property type="match status" value="1"/>
</dbReference>
<protein>
    <submittedName>
        <fullName evidence="3">VanZ family protein</fullName>
    </submittedName>
</protein>
<keyword evidence="1" id="KW-0812">Transmembrane</keyword>
<dbReference type="InterPro" id="IPR006976">
    <property type="entry name" value="VanZ-like"/>
</dbReference>
<dbReference type="InterPro" id="IPR053150">
    <property type="entry name" value="Teicoplanin_resist-assoc"/>
</dbReference>
<reference evidence="3 4" key="1">
    <citation type="submission" date="2020-10" db="EMBL/GenBank/DDBJ databases">
        <title>Nocardioides sp. isolated from sludge.</title>
        <authorList>
            <person name="Zhang X."/>
        </authorList>
    </citation>
    <scope>NUCLEOTIDE SEQUENCE [LARGE SCALE GENOMIC DNA]</scope>
    <source>
        <strain evidence="3 4">Y6</strain>
    </source>
</reference>
<feature type="domain" description="VanZ-like" evidence="2">
    <location>
        <begin position="14"/>
        <end position="129"/>
    </location>
</feature>
<evidence type="ECO:0000313" key="4">
    <source>
        <dbReference type="Proteomes" id="UP000756387"/>
    </source>
</evidence>
<proteinExistence type="predicted"/>
<dbReference type="PANTHER" id="PTHR36834">
    <property type="entry name" value="MEMBRANE PROTEIN-RELATED"/>
    <property type="match status" value="1"/>
</dbReference>
<gene>
    <name evidence="3" type="ORF">IEQ44_09245</name>
</gene>
<feature type="transmembrane region" description="Helical" evidence="1">
    <location>
        <begin position="60"/>
        <end position="79"/>
    </location>
</feature>
<evidence type="ECO:0000313" key="3">
    <source>
        <dbReference type="EMBL" id="MBE7324839.1"/>
    </source>
</evidence>
<evidence type="ECO:0000259" key="2">
    <source>
        <dbReference type="Pfam" id="PF04892"/>
    </source>
</evidence>
<dbReference type="RefSeq" id="WP_193638163.1">
    <property type="nucleotide sequence ID" value="NZ_JADCSA010000007.1"/>
</dbReference>
<evidence type="ECO:0000256" key="1">
    <source>
        <dbReference type="SAM" id="Phobius"/>
    </source>
</evidence>
<dbReference type="EMBL" id="JADCSA010000007">
    <property type="protein sequence ID" value="MBE7324839.1"/>
    <property type="molecule type" value="Genomic_DNA"/>
</dbReference>
<feature type="transmembrane region" description="Helical" evidence="1">
    <location>
        <begin position="86"/>
        <end position="103"/>
    </location>
</feature>
<sequence length="155" mass="16755">MKSPWTVAARVVLLAYVIFLAWVLLRPTPEHASSVVGRVTEELLAAGAPEVLVAGARVEFGLNALMFAPLPFLGALAFPRVGWGEWVAWAFIGSMAAELYQGALLPGRSAQFVDIVANTLGGLIGSLAAIPLKWMTGAYRRPRDRHGVEHQSLRH</sequence>
<keyword evidence="1" id="KW-1133">Transmembrane helix</keyword>
<keyword evidence="4" id="KW-1185">Reference proteome</keyword>
<comment type="caution">
    <text evidence="3">The sequence shown here is derived from an EMBL/GenBank/DDBJ whole genome shotgun (WGS) entry which is preliminary data.</text>
</comment>
<name>A0ABR9RTF0_9ACTN</name>
<dbReference type="Pfam" id="PF04892">
    <property type="entry name" value="VanZ"/>
    <property type="match status" value="1"/>
</dbReference>
<organism evidence="3 4">
    <name type="scientific">Nocardioides malaquae</name>
    <dbReference type="NCBI Taxonomy" id="2773426"/>
    <lineage>
        <taxon>Bacteria</taxon>
        <taxon>Bacillati</taxon>
        <taxon>Actinomycetota</taxon>
        <taxon>Actinomycetes</taxon>
        <taxon>Propionibacteriales</taxon>
        <taxon>Nocardioidaceae</taxon>
        <taxon>Nocardioides</taxon>
    </lineage>
</organism>
<feature type="transmembrane region" description="Helical" evidence="1">
    <location>
        <begin position="7"/>
        <end position="25"/>
    </location>
</feature>